<gene>
    <name evidence="4" type="ORF">GCM10020369_77180</name>
</gene>
<evidence type="ECO:0000259" key="3">
    <source>
        <dbReference type="PROSITE" id="PS50977"/>
    </source>
</evidence>
<reference evidence="5" key="1">
    <citation type="journal article" date="2019" name="Int. J. Syst. Evol. Microbiol.">
        <title>The Global Catalogue of Microorganisms (GCM) 10K type strain sequencing project: providing services to taxonomists for standard genome sequencing and annotation.</title>
        <authorList>
            <consortium name="The Broad Institute Genomics Platform"/>
            <consortium name="The Broad Institute Genome Sequencing Center for Infectious Disease"/>
            <person name="Wu L."/>
            <person name="Ma J."/>
        </authorList>
    </citation>
    <scope>NUCLEOTIDE SEQUENCE [LARGE SCALE GENOMIC DNA]</scope>
    <source>
        <strain evidence="5">JCM 9458</strain>
    </source>
</reference>
<dbReference type="SUPFAM" id="SSF46689">
    <property type="entry name" value="Homeodomain-like"/>
    <property type="match status" value="1"/>
</dbReference>
<sequence>MSPGARLSADERREIVLRAALVEFARGGLDGTSTETIAHRAGISQPYLFRLFPNKKALFVATVGLCFQRVVDAFEDAAEGLAGEDAMVAMAQAYTKLISDRDLLMHQLQAYASCGDPDIRAAARDGYGRLWETVQRIGGATDDTVRQFFAYGMLWNVVTAMSLDSYDAPWARMCVPDDMRGGLQFNDAPQS</sequence>
<evidence type="ECO:0000313" key="5">
    <source>
        <dbReference type="Proteomes" id="UP001501676"/>
    </source>
</evidence>
<dbReference type="Pfam" id="PF00440">
    <property type="entry name" value="TetR_N"/>
    <property type="match status" value="1"/>
</dbReference>
<dbReference type="PANTHER" id="PTHR30055:SF146">
    <property type="entry name" value="HTH-TYPE TRANSCRIPTIONAL DUAL REGULATOR CECR"/>
    <property type="match status" value="1"/>
</dbReference>
<dbReference type="PRINTS" id="PR00455">
    <property type="entry name" value="HTHTETR"/>
</dbReference>
<dbReference type="InterPro" id="IPR050109">
    <property type="entry name" value="HTH-type_TetR-like_transc_reg"/>
</dbReference>
<name>A0ABP6TC62_9ACTN</name>
<dbReference type="EMBL" id="BAAAYN010000064">
    <property type="protein sequence ID" value="GAA3397328.1"/>
    <property type="molecule type" value="Genomic_DNA"/>
</dbReference>
<feature type="domain" description="HTH tetR-type" evidence="3">
    <location>
        <begin position="10"/>
        <end position="70"/>
    </location>
</feature>
<organism evidence="4 5">
    <name type="scientific">Cryptosporangium minutisporangium</name>
    <dbReference type="NCBI Taxonomy" id="113569"/>
    <lineage>
        <taxon>Bacteria</taxon>
        <taxon>Bacillati</taxon>
        <taxon>Actinomycetota</taxon>
        <taxon>Actinomycetes</taxon>
        <taxon>Cryptosporangiales</taxon>
        <taxon>Cryptosporangiaceae</taxon>
        <taxon>Cryptosporangium</taxon>
    </lineage>
</organism>
<evidence type="ECO:0000313" key="4">
    <source>
        <dbReference type="EMBL" id="GAA3397328.1"/>
    </source>
</evidence>
<dbReference type="InterPro" id="IPR001647">
    <property type="entry name" value="HTH_TetR"/>
</dbReference>
<proteinExistence type="predicted"/>
<dbReference type="Proteomes" id="UP001501676">
    <property type="component" value="Unassembled WGS sequence"/>
</dbReference>
<keyword evidence="5" id="KW-1185">Reference proteome</keyword>
<dbReference type="InterPro" id="IPR009057">
    <property type="entry name" value="Homeodomain-like_sf"/>
</dbReference>
<feature type="DNA-binding region" description="H-T-H motif" evidence="2">
    <location>
        <begin position="33"/>
        <end position="52"/>
    </location>
</feature>
<accession>A0ABP6TC62</accession>
<evidence type="ECO:0000256" key="2">
    <source>
        <dbReference type="PROSITE-ProRule" id="PRU00335"/>
    </source>
</evidence>
<dbReference type="Gene3D" id="1.10.357.10">
    <property type="entry name" value="Tetracycline Repressor, domain 2"/>
    <property type="match status" value="1"/>
</dbReference>
<protein>
    <submittedName>
        <fullName evidence="4">TetR family transcriptional regulator</fullName>
    </submittedName>
</protein>
<dbReference type="PANTHER" id="PTHR30055">
    <property type="entry name" value="HTH-TYPE TRANSCRIPTIONAL REGULATOR RUTR"/>
    <property type="match status" value="1"/>
</dbReference>
<comment type="caution">
    <text evidence="4">The sequence shown here is derived from an EMBL/GenBank/DDBJ whole genome shotgun (WGS) entry which is preliminary data.</text>
</comment>
<dbReference type="PROSITE" id="PS50977">
    <property type="entry name" value="HTH_TETR_2"/>
    <property type="match status" value="1"/>
</dbReference>
<keyword evidence="1 2" id="KW-0238">DNA-binding</keyword>
<dbReference type="RefSeq" id="WP_345733278.1">
    <property type="nucleotide sequence ID" value="NZ_BAAAYN010000064.1"/>
</dbReference>
<evidence type="ECO:0000256" key="1">
    <source>
        <dbReference type="ARBA" id="ARBA00023125"/>
    </source>
</evidence>